<evidence type="ECO:0000313" key="1">
    <source>
        <dbReference type="EMBL" id="MBM6923493.1"/>
    </source>
</evidence>
<dbReference type="EMBL" id="JACSNR010000006">
    <property type="protein sequence ID" value="MBM6923493.1"/>
    <property type="molecule type" value="Genomic_DNA"/>
</dbReference>
<sequence>MDLFEQKFVELNYTDNRPSHNGDAAKECEKLIRAEESKGWQAGQVLIPLNETMCAGGVLGCQVMFDRAPEMPMICSFGGF</sequence>
<dbReference type="RefSeq" id="WP_191391859.1">
    <property type="nucleotide sequence ID" value="NZ_JACSNR010000006.1"/>
</dbReference>
<protein>
    <recommendedName>
        <fullName evidence="3">DUF4177 domain-containing protein</fullName>
    </recommendedName>
</protein>
<gene>
    <name evidence="1" type="ORF">H9X81_07300</name>
</gene>
<name>A0ABS2GNU6_9FIRM</name>
<proteinExistence type="predicted"/>
<evidence type="ECO:0008006" key="3">
    <source>
        <dbReference type="Google" id="ProtNLM"/>
    </source>
</evidence>
<dbReference type="Proteomes" id="UP000724149">
    <property type="component" value="Unassembled WGS sequence"/>
</dbReference>
<keyword evidence="2" id="KW-1185">Reference proteome</keyword>
<evidence type="ECO:0000313" key="2">
    <source>
        <dbReference type="Proteomes" id="UP000724149"/>
    </source>
</evidence>
<accession>A0ABS2GNU6</accession>
<comment type="caution">
    <text evidence="1">The sequence shown here is derived from an EMBL/GenBank/DDBJ whole genome shotgun (WGS) entry which is preliminary data.</text>
</comment>
<organism evidence="1 2">
    <name type="scientific">Hydrogenoanaerobacterium saccharovorans</name>
    <dbReference type="NCBI Taxonomy" id="474960"/>
    <lineage>
        <taxon>Bacteria</taxon>
        <taxon>Bacillati</taxon>
        <taxon>Bacillota</taxon>
        <taxon>Clostridia</taxon>
        <taxon>Eubacteriales</taxon>
        <taxon>Oscillospiraceae</taxon>
        <taxon>Hydrogenoanaerobacterium</taxon>
    </lineage>
</organism>
<reference evidence="1 2" key="1">
    <citation type="journal article" date="2021" name="Sci. Rep.">
        <title>The distribution of antibiotic resistance genes in chicken gut microbiota commensals.</title>
        <authorList>
            <person name="Juricova H."/>
            <person name="Matiasovicova J."/>
            <person name="Kubasova T."/>
            <person name="Cejkova D."/>
            <person name="Rychlik I."/>
        </authorList>
    </citation>
    <scope>NUCLEOTIDE SEQUENCE [LARGE SCALE GENOMIC DNA]</scope>
    <source>
        <strain evidence="1 2">An564</strain>
    </source>
</reference>